<dbReference type="RefSeq" id="WP_146501587.1">
    <property type="nucleotide sequence ID" value="NZ_SJPG01000001.1"/>
</dbReference>
<dbReference type="InterPro" id="IPR047960">
    <property type="entry name" value="Transpos_IS1380"/>
</dbReference>
<evidence type="ECO:0000313" key="2">
    <source>
        <dbReference type="EMBL" id="TWT59447.1"/>
    </source>
</evidence>
<dbReference type="NCBIfam" id="NF033539">
    <property type="entry name" value="transpos_IS1380"/>
    <property type="match status" value="1"/>
</dbReference>
<dbReference type="AlphaFoldDB" id="A0A5C5X8I3"/>
<dbReference type="Pfam" id="PF13701">
    <property type="entry name" value="DDE_Tnp_1_4"/>
    <property type="match status" value="1"/>
</dbReference>
<keyword evidence="4" id="KW-1185">Reference proteome</keyword>
<evidence type="ECO:0000259" key="1">
    <source>
        <dbReference type="Pfam" id="PF13701"/>
    </source>
</evidence>
<protein>
    <submittedName>
        <fullName evidence="2">Transposase DDE domain protein</fullName>
    </submittedName>
</protein>
<dbReference type="SUPFAM" id="SSF53098">
    <property type="entry name" value="Ribonuclease H-like"/>
    <property type="match status" value="1"/>
</dbReference>
<name>A0A5C5X8I3_9PLAN</name>
<feature type="domain" description="Transposase DDE" evidence="1">
    <location>
        <begin position="12"/>
        <end position="467"/>
    </location>
</feature>
<evidence type="ECO:0000313" key="4">
    <source>
        <dbReference type="Proteomes" id="UP000316095"/>
    </source>
</evidence>
<dbReference type="InterPro" id="IPR012337">
    <property type="entry name" value="RNaseH-like_sf"/>
</dbReference>
<accession>A0A5C5X8I3</accession>
<reference evidence="2 4" key="1">
    <citation type="submission" date="2019-02" db="EMBL/GenBank/DDBJ databases">
        <title>Deep-cultivation of Planctomycetes and their phenomic and genomic characterization uncovers novel biology.</title>
        <authorList>
            <person name="Wiegand S."/>
            <person name="Jogler M."/>
            <person name="Boedeker C."/>
            <person name="Pinto D."/>
            <person name="Vollmers J."/>
            <person name="Rivas-Marin E."/>
            <person name="Kohn T."/>
            <person name="Peeters S.H."/>
            <person name="Heuer A."/>
            <person name="Rast P."/>
            <person name="Oberbeckmann S."/>
            <person name="Bunk B."/>
            <person name="Jeske O."/>
            <person name="Meyerdierks A."/>
            <person name="Storesund J.E."/>
            <person name="Kallscheuer N."/>
            <person name="Luecker S."/>
            <person name="Lage O.M."/>
            <person name="Pohl T."/>
            <person name="Merkel B.J."/>
            <person name="Hornburger P."/>
            <person name="Mueller R.-W."/>
            <person name="Bruemmer F."/>
            <person name="Labrenz M."/>
            <person name="Spormann A.M."/>
            <person name="Op Den Camp H."/>
            <person name="Overmann J."/>
            <person name="Amann R."/>
            <person name="Jetten M.S.M."/>
            <person name="Mascher T."/>
            <person name="Medema M.H."/>
            <person name="Devos D.P."/>
            <person name="Kaster A.-K."/>
            <person name="Ovreas L."/>
            <person name="Rohde M."/>
            <person name="Galperin M.Y."/>
            <person name="Jogler C."/>
        </authorList>
    </citation>
    <scope>NUCLEOTIDE SEQUENCE [LARGE SCALE GENOMIC DNA]</scope>
    <source>
        <strain evidence="2 4">Pan54</strain>
    </source>
</reference>
<dbReference type="OrthoDB" id="232723at2"/>
<gene>
    <name evidence="2" type="ORF">Pan54_01530</name>
    <name evidence="3" type="ORF">Pan54_15260</name>
</gene>
<sequence>MTQCSTKSLTFQPHQRREVVANFDGLMITSDAGGLLLRELDNKLKLTSRVAGCFSDHRDFDYIEHSVLELVRQRIFALTLGYEDLNDHDRLRDDPLLALLAGKDDLTGQQRARERDRGHALAGKSTLNRLELTPPGASPESRYKKITANCSDFSRLFVDLFLDAHQRPPEEIILDFDATDDPLHGHQLGRFFHGYYKQYCYLPLYIFCGEHLLCAQLRPADIDASLGTVEQLQRIVPLIRQRWPEVRIVIRGDSGFCREPIMQWCEKNEVQYILGLAKNERLKEMIEAQRVAAKLFFDDTKQAARLFADLRYRTLKSWSCQRRVVAKAEHLSKGENPRFVVTNLTEDQADARTLYEDLYCQRGEMENRIKEQQLCLFADRTSCATMRANQLRLWFSSVAYVLLAALRRHGLQGTDHAKARCDTIRVKLLKIGAQVRVTCRKVWLSLSEAYPYRELFGQVWQNLQDLPPRPVPG</sequence>
<proteinExistence type="predicted"/>
<dbReference type="EMBL" id="SJPG01000001">
    <property type="protein sequence ID" value="TWT60799.1"/>
    <property type="molecule type" value="Genomic_DNA"/>
</dbReference>
<dbReference type="InterPro" id="IPR025668">
    <property type="entry name" value="Tnp_DDE_dom"/>
</dbReference>
<comment type="caution">
    <text evidence="2">The sequence shown here is derived from an EMBL/GenBank/DDBJ whole genome shotgun (WGS) entry which is preliminary data.</text>
</comment>
<dbReference type="EMBL" id="SJPG01000001">
    <property type="protein sequence ID" value="TWT59447.1"/>
    <property type="molecule type" value="Genomic_DNA"/>
</dbReference>
<dbReference type="Proteomes" id="UP000316095">
    <property type="component" value="Unassembled WGS sequence"/>
</dbReference>
<evidence type="ECO:0000313" key="3">
    <source>
        <dbReference type="EMBL" id="TWT60799.1"/>
    </source>
</evidence>
<organism evidence="2 4">
    <name type="scientific">Rubinisphaera italica</name>
    <dbReference type="NCBI Taxonomy" id="2527969"/>
    <lineage>
        <taxon>Bacteria</taxon>
        <taxon>Pseudomonadati</taxon>
        <taxon>Planctomycetota</taxon>
        <taxon>Planctomycetia</taxon>
        <taxon>Planctomycetales</taxon>
        <taxon>Planctomycetaceae</taxon>
        <taxon>Rubinisphaera</taxon>
    </lineage>
</organism>